<reference evidence="1 2" key="1">
    <citation type="submission" date="2022-08" db="EMBL/GenBank/DDBJ databases">
        <title>Reclassification of Massilia species as members of the genera Telluria, Duganella, Pseudoduganella, Mokoshia gen. nov. and Zemynaea gen. nov. using orthogonal and non-orthogonal genome-based approaches.</title>
        <authorList>
            <person name="Bowman J.P."/>
        </authorList>
    </citation>
    <scope>NUCLEOTIDE SEQUENCE [LARGE SCALE GENOMIC DNA]</scope>
    <source>
        <strain evidence="1 2">JCM 31605</strain>
    </source>
</reference>
<name>A0ABT2DBI1_9BURK</name>
<keyword evidence="2" id="KW-1185">Reference proteome</keyword>
<protein>
    <submittedName>
        <fullName evidence="1">Uncharacterized protein</fullName>
    </submittedName>
</protein>
<dbReference type="Proteomes" id="UP001206126">
    <property type="component" value="Unassembled WGS sequence"/>
</dbReference>
<gene>
    <name evidence="1" type="ORF">NX774_12250</name>
</gene>
<sequence length="353" mass="38362">MKVIAPYDLTTDGGIARPSPKNVYDSTGTLVTVPAGQVAITYDPSNLDAAPWVAIDGTDVVSTTGAFVYSNLPENDAPAWSAATAYAVGDKCVRLHRVYEAQQASTNKPPETNSSGTAPAWLDLGATNQRACLDLIVGSTSSGPDRLFFVFRPGKFASALELLNIDANDVRVSMVDENGVARYQQTKDLRIKKRTFTDWFFKPVERKTSAVFEGLPFYSKGLITLTITKAGSTASVGEVLIGRTYKVGKLQWEPEIRGLRYSKITTDDFGRTTFLKRRDAKEITADVMVDNDVVEEATRVLDIYTTQPLGIYADVGSNKFGGLLTALGFVSDYRTVLKSPAGSLINIKIQGFV</sequence>
<dbReference type="Gene3D" id="2.10.10.20">
    <property type="entry name" value="Carbohydrate-binding module superfamily 5/12"/>
    <property type="match status" value="1"/>
</dbReference>
<organism evidence="1 2">
    <name type="scientific">Massilia agilis</name>
    <dbReference type="NCBI Taxonomy" id="1811226"/>
    <lineage>
        <taxon>Bacteria</taxon>
        <taxon>Pseudomonadati</taxon>
        <taxon>Pseudomonadota</taxon>
        <taxon>Betaproteobacteria</taxon>
        <taxon>Burkholderiales</taxon>
        <taxon>Oxalobacteraceae</taxon>
        <taxon>Telluria group</taxon>
        <taxon>Massilia</taxon>
    </lineage>
</organism>
<evidence type="ECO:0000313" key="1">
    <source>
        <dbReference type="EMBL" id="MCS0808692.1"/>
    </source>
</evidence>
<dbReference type="EMBL" id="JANUHB010000002">
    <property type="protein sequence ID" value="MCS0808692.1"/>
    <property type="molecule type" value="Genomic_DNA"/>
</dbReference>
<dbReference type="RefSeq" id="WP_258822454.1">
    <property type="nucleotide sequence ID" value="NZ_JANUHB010000002.1"/>
</dbReference>
<accession>A0ABT2DBI1</accession>
<evidence type="ECO:0000313" key="2">
    <source>
        <dbReference type="Proteomes" id="UP001206126"/>
    </source>
</evidence>
<comment type="caution">
    <text evidence="1">The sequence shown here is derived from an EMBL/GenBank/DDBJ whole genome shotgun (WGS) entry which is preliminary data.</text>
</comment>
<proteinExistence type="predicted"/>